<dbReference type="PROSITE" id="PS51257">
    <property type="entry name" value="PROKAR_LIPOPROTEIN"/>
    <property type="match status" value="1"/>
</dbReference>
<proteinExistence type="predicted"/>
<accession>A0A0F9WDA4</accession>
<evidence type="ECO:0000313" key="1">
    <source>
        <dbReference type="EMBL" id="KKN83801.1"/>
    </source>
</evidence>
<organism evidence="1">
    <name type="scientific">marine sediment metagenome</name>
    <dbReference type="NCBI Taxonomy" id="412755"/>
    <lineage>
        <taxon>unclassified sequences</taxon>
        <taxon>metagenomes</taxon>
        <taxon>ecological metagenomes</taxon>
    </lineage>
</organism>
<reference evidence="1" key="1">
    <citation type="journal article" date="2015" name="Nature">
        <title>Complex archaea that bridge the gap between prokaryotes and eukaryotes.</title>
        <authorList>
            <person name="Spang A."/>
            <person name="Saw J.H."/>
            <person name="Jorgensen S.L."/>
            <person name="Zaremba-Niedzwiedzka K."/>
            <person name="Martijn J."/>
            <person name="Lind A.E."/>
            <person name="van Eijk R."/>
            <person name="Schleper C."/>
            <person name="Guy L."/>
            <person name="Ettema T.J."/>
        </authorList>
    </citation>
    <scope>NUCLEOTIDE SEQUENCE</scope>
</reference>
<dbReference type="AlphaFoldDB" id="A0A0F9WDA4"/>
<name>A0A0F9WDA4_9ZZZZ</name>
<sequence>MKTHTKIILGVVGLLIAGFAVACTPIEEATEFTADEIAYLEALEEQGQTAAVPEPVEAEGCFLTGTCPFQNGWTAETWSIAYEAFLDSGLGDDVAACAADATMLRMTVDEVVALSDAEAEQVGQSIALNECLPLLID</sequence>
<gene>
    <name evidence="1" type="ORF">LCGC14_0294540</name>
</gene>
<protein>
    <submittedName>
        <fullName evidence="1">Uncharacterized protein</fullName>
    </submittedName>
</protein>
<comment type="caution">
    <text evidence="1">The sequence shown here is derived from an EMBL/GenBank/DDBJ whole genome shotgun (WGS) entry which is preliminary data.</text>
</comment>
<dbReference type="EMBL" id="LAZR01000179">
    <property type="protein sequence ID" value="KKN83801.1"/>
    <property type="molecule type" value="Genomic_DNA"/>
</dbReference>